<keyword evidence="5 8" id="KW-1133">Transmembrane helix</keyword>
<sequence>MESKHFSPIFPNPVSCFWTVISRFSQELFNRYPRDGIGNWLKETWEWHYLAFYIGWTELIHITSIAIGLTLLRIVLNSLILRPLPKYFNIIEQDAEKFPESAWKSIIYIVTWVWALCLCCVSDEMYFFKLDSHWEGYNLGNAIPNSIYWLYMLQMGFYFHCIYASVYLETIRRDFLALMFHHFLTLGLLFYSYGVRFHLIGLLVLFIHDIGDVTLEVSKTIVYFKTRNGVDHALPKFLADIGFAFFTIQWYVSAL</sequence>
<dbReference type="AlphaFoldDB" id="A0A1X7TWQ8"/>
<evidence type="ECO:0000256" key="1">
    <source>
        <dbReference type="ARBA" id="ARBA00004141"/>
    </source>
</evidence>
<dbReference type="GO" id="GO:0050291">
    <property type="term" value="F:sphingosine N-acyltransferase activity"/>
    <property type="evidence" value="ECO:0007669"/>
    <property type="project" value="InterPro"/>
</dbReference>
<feature type="transmembrane region" description="Helical" evidence="8">
    <location>
        <begin position="106"/>
        <end position="128"/>
    </location>
</feature>
<proteinExistence type="predicted"/>
<dbReference type="SMART" id="SM00724">
    <property type="entry name" value="TLC"/>
    <property type="match status" value="1"/>
</dbReference>
<dbReference type="STRING" id="400682.A0A1X7TWQ8"/>
<comment type="pathway">
    <text evidence="3">Sphingolipid metabolism.</text>
</comment>
<dbReference type="InterPro" id="IPR016439">
    <property type="entry name" value="Lag1/Lac1-like"/>
</dbReference>
<dbReference type="KEGG" id="aqu:109585638"/>
<dbReference type="PANTHER" id="PTHR12560:SF58">
    <property type="entry name" value="CERAMIDE SYNTHASE 1"/>
    <property type="match status" value="1"/>
</dbReference>
<evidence type="ECO:0000259" key="9">
    <source>
        <dbReference type="PROSITE" id="PS50922"/>
    </source>
</evidence>
<dbReference type="OrthoDB" id="537032at2759"/>
<evidence type="ECO:0000256" key="7">
    <source>
        <dbReference type="PROSITE-ProRule" id="PRU00205"/>
    </source>
</evidence>
<evidence type="ECO:0000256" key="2">
    <source>
        <dbReference type="ARBA" id="ARBA00004760"/>
    </source>
</evidence>
<feature type="transmembrane region" description="Helical" evidence="8">
    <location>
        <begin position="148"/>
        <end position="168"/>
    </location>
</feature>
<comment type="pathway">
    <text evidence="2">Lipid metabolism; sphingolipid metabolism.</text>
</comment>
<feature type="domain" description="TLC" evidence="9">
    <location>
        <begin position="93"/>
        <end position="255"/>
    </location>
</feature>
<reference evidence="11" key="1">
    <citation type="journal article" date="2010" name="Nature">
        <title>The Amphimedon queenslandica genome and the evolution of animal complexity.</title>
        <authorList>
            <person name="Srivastava M."/>
            <person name="Simakov O."/>
            <person name="Chapman J."/>
            <person name="Fahey B."/>
            <person name="Gauthier M.E."/>
            <person name="Mitros T."/>
            <person name="Richards G.S."/>
            <person name="Conaco C."/>
            <person name="Dacre M."/>
            <person name="Hellsten U."/>
            <person name="Larroux C."/>
            <person name="Putnam N.H."/>
            <person name="Stanke M."/>
            <person name="Adamska M."/>
            <person name="Darling A."/>
            <person name="Degnan S.M."/>
            <person name="Oakley T.H."/>
            <person name="Plachetzki D.C."/>
            <person name="Zhai Y."/>
            <person name="Adamski M."/>
            <person name="Calcino A."/>
            <person name="Cummins S.F."/>
            <person name="Goodstein D.M."/>
            <person name="Harris C."/>
            <person name="Jackson D.J."/>
            <person name="Leys S.P."/>
            <person name="Shu S."/>
            <person name="Woodcroft B.J."/>
            <person name="Vervoort M."/>
            <person name="Kosik K.S."/>
            <person name="Manning G."/>
            <person name="Degnan B.M."/>
            <person name="Rokhsar D.S."/>
        </authorList>
    </citation>
    <scope>NUCLEOTIDE SEQUENCE [LARGE SCALE GENOMIC DNA]</scope>
</reference>
<dbReference type="InParanoid" id="A0A1X7TWQ8"/>
<evidence type="ECO:0000256" key="4">
    <source>
        <dbReference type="ARBA" id="ARBA00022692"/>
    </source>
</evidence>
<dbReference type="InterPro" id="IPR006634">
    <property type="entry name" value="TLC-dom"/>
</dbReference>
<accession>A0A1X7TWQ8</accession>
<evidence type="ECO:0000256" key="3">
    <source>
        <dbReference type="ARBA" id="ARBA00004991"/>
    </source>
</evidence>
<keyword evidence="11" id="KW-1185">Reference proteome</keyword>
<dbReference type="PROSITE" id="PS50922">
    <property type="entry name" value="TLC"/>
    <property type="match status" value="1"/>
</dbReference>
<organism evidence="10">
    <name type="scientific">Amphimedon queenslandica</name>
    <name type="common">Sponge</name>
    <dbReference type="NCBI Taxonomy" id="400682"/>
    <lineage>
        <taxon>Eukaryota</taxon>
        <taxon>Metazoa</taxon>
        <taxon>Porifera</taxon>
        <taxon>Demospongiae</taxon>
        <taxon>Heteroscleromorpha</taxon>
        <taxon>Haplosclerida</taxon>
        <taxon>Niphatidae</taxon>
        <taxon>Amphimedon</taxon>
    </lineage>
</organism>
<dbReference type="Pfam" id="PF03798">
    <property type="entry name" value="TRAM_LAG1_CLN8"/>
    <property type="match status" value="1"/>
</dbReference>
<evidence type="ECO:0000313" key="10">
    <source>
        <dbReference type="EnsemblMetazoa" id="Aqu2.1.19630_001"/>
    </source>
</evidence>
<gene>
    <name evidence="10" type="primary">109585638</name>
</gene>
<keyword evidence="6 7" id="KW-0472">Membrane</keyword>
<evidence type="ECO:0000256" key="5">
    <source>
        <dbReference type="ARBA" id="ARBA00022989"/>
    </source>
</evidence>
<dbReference type="EnsemblMetazoa" id="Aqu2.1.19630_001">
    <property type="protein sequence ID" value="Aqu2.1.19630_001"/>
    <property type="gene ID" value="Aqu2.1.19630"/>
</dbReference>
<keyword evidence="4 7" id="KW-0812">Transmembrane</keyword>
<dbReference type="GO" id="GO:0016020">
    <property type="term" value="C:membrane"/>
    <property type="evidence" value="ECO:0007669"/>
    <property type="project" value="UniProtKB-SubCell"/>
</dbReference>
<evidence type="ECO:0000256" key="8">
    <source>
        <dbReference type="SAM" id="Phobius"/>
    </source>
</evidence>
<evidence type="ECO:0000313" key="11">
    <source>
        <dbReference type="Proteomes" id="UP000007879"/>
    </source>
</evidence>
<comment type="subcellular location">
    <subcellularLocation>
        <location evidence="1">Membrane</location>
        <topology evidence="1">Multi-pass membrane protein</topology>
    </subcellularLocation>
</comment>
<dbReference type="GO" id="GO:0046513">
    <property type="term" value="P:ceramide biosynthetic process"/>
    <property type="evidence" value="ECO:0007669"/>
    <property type="project" value="InterPro"/>
</dbReference>
<feature type="transmembrane region" description="Helical" evidence="8">
    <location>
        <begin position="50"/>
        <end position="76"/>
    </location>
</feature>
<evidence type="ECO:0000256" key="6">
    <source>
        <dbReference type="ARBA" id="ARBA00023136"/>
    </source>
</evidence>
<name>A0A1X7TWQ8_AMPQE</name>
<dbReference type="PANTHER" id="PTHR12560">
    <property type="entry name" value="LONGEVITY ASSURANCE FACTOR 1 LAG1"/>
    <property type="match status" value="1"/>
</dbReference>
<dbReference type="PIRSF" id="PIRSF005225">
    <property type="entry name" value="LAG1_LAC1"/>
    <property type="match status" value="1"/>
</dbReference>
<feature type="transmembrane region" description="Helical" evidence="8">
    <location>
        <begin position="175"/>
        <end position="193"/>
    </location>
</feature>
<dbReference type="Proteomes" id="UP000007879">
    <property type="component" value="Unassembled WGS sequence"/>
</dbReference>
<dbReference type="UniPathway" id="UPA00222"/>
<dbReference type="EnsemblMetazoa" id="XM_020001776.1">
    <property type="protein sequence ID" value="XP_019857335.1"/>
    <property type="gene ID" value="LOC109585638"/>
</dbReference>
<protein>
    <recommendedName>
        <fullName evidence="9">TLC domain-containing protein</fullName>
    </recommendedName>
</protein>
<reference evidence="10" key="2">
    <citation type="submission" date="2017-05" db="UniProtKB">
        <authorList>
            <consortium name="EnsemblMetazoa"/>
        </authorList>
    </citation>
    <scope>IDENTIFICATION</scope>
</reference>